<dbReference type="RefSeq" id="WP_284391947.1">
    <property type="nucleotide sequence ID" value="NZ_BSNK01000002.1"/>
</dbReference>
<name>A0ABQ5VCX9_9PROT</name>
<accession>A0ABQ5VCX9</accession>
<dbReference type="InterPro" id="IPR012495">
    <property type="entry name" value="TadE-like_dom"/>
</dbReference>
<keyword evidence="4" id="KW-1185">Reference proteome</keyword>
<sequence>MTVRTGFFARNWKRARTLQARYRKDSQGATAIEFGIVSLPFLAIIFGILELALVFFTGSVLTQSISDTGRMVRVGSFQSCGQAAEFKSLVCARMKNMMNCNANLRVDLVTASNFQAVTLVDPGDSGLDPDDEDKEIEEGVYTNTGPGEPVVLRATFYYPLILPNAMTRLENLSGSGRRVITASTAFRNEPFPTGEPCNSSISAELQDIADT</sequence>
<dbReference type="EMBL" id="BSNK01000002">
    <property type="protein sequence ID" value="GLQ24940.1"/>
    <property type="molecule type" value="Genomic_DNA"/>
</dbReference>
<organism evidence="3 4">
    <name type="scientific">Algimonas ampicilliniresistens</name>
    <dbReference type="NCBI Taxonomy" id="1298735"/>
    <lineage>
        <taxon>Bacteria</taxon>
        <taxon>Pseudomonadati</taxon>
        <taxon>Pseudomonadota</taxon>
        <taxon>Alphaproteobacteria</taxon>
        <taxon>Maricaulales</taxon>
        <taxon>Robiginitomaculaceae</taxon>
        <taxon>Algimonas</taxon>
    </lineage>
</organism>
<gene>
    <name evidence="3" type="ORF">GCM10007853_28140</name>
</gene>
<reference evidence="3" key="1">
    <citation type="journal article" date="2014" name="Int. J. Syst. Evol. Microbiol.">
        <title>Complete genome of a new Firmicutes species belonging to the dominant human colonic microbiota ('Ruminococcus bicirculans') reveals two chromosomes and a selective capacity to utilize plant glucans.</title>
        <authorList>
            <consortium name="NISC Comparative Sequencing Program"/>
            <person name="Wegmann U."/>
            <person name="Louis P."/>
            <person name="Goesmann A."/>
            <person name="Henrissat B."/>
            <person name="Duncan S.H."/>
            <person name="Flint H.J."/>
        </authorList>
    </citation>
    <scope>NUCLEOTIDE SEQUENCE</scope>
    <source>
        <strain evidence="3">NBRC 108219</strain>
    </source>
</reference>
<feature type="domain" description="TadE-like" evidence="2">
    <location>
        <begin position="28"/>
        <end position="69"/>
    </location>
</feature>
<reference evidence="3" key="2">
    <citation type="submission" date="2023-01" db="EMBL/GenBank/DDBJ databases">
        <title>Draft genome sequence of Algimonas ampicilliniresistens strain NBRC 108219.</title>
        <authorList>
            <person name="Sun Q."/>
            <person name="Mori K."/>
        </authorList>
    </citation>
    <scope>NUCLEOTIDE SEQUENCE</scope>
    <source>
        <strain evidence="3">NBRC 108219</strain>
    </source>
</reference>
<evidence type="ECO:0000313" key="4">
    <source>
        <dbReference type="Proteomes" id="UP001161391"/>
    </source>
</evidence>
<evidence type="ECO:0000313" key="3">
    <source>
        <dbReference type="EMBL" id="GLQ24940.1"/>
    </source>
</evidence>
<evidence type="ECO:0000256" key="1">
    <source>
        <dbReference type="SAM" id="Phobius"/>
    </source>
</evidence>
<dbReference type="Proteomes" id="UP001161391">
    <property type="component" value="Unassembled WGS sequence"/>
</dbReference>
<feature type="transmembrane region" description="Helical" evidence="1">
    <location>
        <begin position="31"/>
        <end position="56"/>
    </location>
</feature>
<keyword evidence="1" id="KW-1133">Transmembrane helix</keyword>
<dbReference type="Pfam" id="PF07811">
    <property type="entry name" value="TadE"/>
    <property type="match status" value="1"/>
</dbReference>
<protein>
    <submittedName>
        <fullName evidence="3">Pilus biosynthesis protein TadE</fullName>
    </submittedName>
</protein>
<keyword evidence="1" id="KW-0472">Membrane</keyword>
<proteinExistence type="predicted"/>
<comment type="caution">
    <text evidence="3">The sequence shown here is derived from an EMBL/GenBank/DDBJ whole genome shotgun (WGS) entry which is preliminary data.</text>
</comment>
<evidence type="ECO:0000259" key="2">
    <source>
        <dbReference type="Pfam" id="PF07811"/>
    </source>
</evidence>
<keyword evidence="1" id="KW-0812">Transmembrane</keyword>